<dbReference type="Pfam" id="PF08281">
    <property type="entry name" value="Sigma70_r4_2"/>
    <property type="match status" value="1"/>
</dbReference>
<dbReference type="SUPFAM" id="SSF88659">
    <property type="entry name" value="Sigma3 and sigma4 domains of RNA polymerase sigma factors"/>
    <property type="match status" value="1"/>
</dbReference>
<keyword evidence="3" id="KW-0731">Sigma factor</keyword>
<evidence type="ECO:0000256" key="1">
    <source>
        <dbReference type="ARBA" id="ARBA00010641"/>
    </source>
</evidence>
<keyword evidence="4" id="KW-0804">Transcription</keyword>
<dbReference type="EMBL" id="JAGSND010000014">
    <property type="protein sequence ID" value="MBR0599567.1"/>
    <property type="molecule type" value="Genomic_DNA"/>
</dbReference>
<feature type="domain" description="RNA polymerase sigma factor 70 region 4 type 2" evidence="5">
    <location>
        <begin position="116"/>
        <end position="167"/>
    </location>
</feature>
<name>A0A8J7W2A1_9FIRM</name>
<dbReference type="InterPro" id="IPR013249">
    <property type="entry name" value="RNA_pol_sigma70_r4_t2"/>
</dbReference>
<sequence length="177" mass="20880">MGSEKQGNDYNFLEEKLISYSVDLQKFIYTLTKDNDANEEILQNTIATAFANLDKLRNPDMIKTWIFNIAKTETSHYFRKKHIIGFRPGVDVGTDAVEIPQKDILDMIMEAEFEKELKSLVNKLEDKYCRIIMLHYYYGLDLKEIAHIYNLNYSTVRTNHRRGIEKLKELYESRRIG</sequence>
<dbReference type="InterPro" id="IPR014284">
    <property type="entry name" value="RNA_pol_sigma-70_dom"/>
</dbReference>
<evidence type="ECO:0000313" key="6">
    <source>
        <dbReference type="EMBL" id="MBR0599567.1"/>
    </source>
</evidence>
<dbReference type="Gene3D" id="1.10.1740.10">
    <property type="match status" value="1"/>
</dbReference>
<dbReference type="InterPro" id="IPR013324">
    <property type="entry name" value="RNA_pol_sigma_r3/r4-like"/>
</dbReference>
<evidence type="ECO:0000313" key="7">
    <source>
        <dbReference type="Proteomes" id="UP000675664"/>
    </source>
</evidence>
<dbReference type="GO" id="GO:0003677">
    <property type="term" value="F:DNA binding"/>
    <property type="evidence" value="ECO:0007669"/>
    <property type="project" value="InterPro"/>
</dbReference>
<dbReference type="GO" id="GO:0016987">
    <property type="term" value="F:sigma factor activity"/>
    <property type="evidence" value="ECO:0007669"/>
    <property type="project" value="UniProtKB-KW"/>
</dbReference>
<dbReference type="Proteomes" id="UP000675664">
    <property type="component" value="Unassembled WGS sequence"/>
</dbReference>
<dbReference type="InterPro" id="IPR039425">
    <property type="entry name" value="RNA_pol_sigma-70-like"/>
</dbReference>
<evidence type="ECO:0000259" key="5">
    <source>
        <dbReference type="Pfam" id="PF08281"/>
    </source>
</evidence>
<comment type="caution">
    <text evidence="6">The sequence shown here is derived from an EMBL/GenBank/DDBJ whole genome shotgun (WGS) entry which is preliminary data.</text>
</comment>
<proteinExistence type="inferred from homology"/>
<dbReference type="CDD" id="cd06171">
    <property type="entry name" value="Sigma70_r4"/>
    <property type="match status" value="1"/>
</dbReference>
<dbReference type="SUPFAM" id="SSF88946">
    <property type="entry name" value="Sigma2 domain of RNA polymerase sigma factors"/>
    <property type="match status" value="1"/>
</dbReference>
<dbReference type="Gene3D" id="1.10.10.10">
    <property type="entry name" value="Winged helix-like DNA-binding domain superfamily/Winged helix DNA-binding domain"/>
    <property type="match status" value="1"/>
</dbReference>
<dbReference type="NCBIfam" id="TIGR02937">
    <property type="entry name" value="sigma70-ECF"/>
    <property type="match status" value="1"/>
</dbReference>
<dbReference type="InterPro" id="IPR013325">
    <property type="entry name" value="RNA_pol_sigma_r2"/>
</dbReference>
<accession>A0A8J7W2A1</accession>
<comment type="similarity">
    <text evidence="1">Belongs to the sigma-70 factor family. ECF subfamily.</text>
</comment>
<protein>
    <submittedName>
        <fullName evidence="6">Sigma-70 family RNA polymerase sigma factor</fullName>
    </submittedName>
</protein>
<keyword evidence="7" id="KW-1185">Reference proteome</keyword>
<dbReference type="PANTHER" id="PTHR43133:SF60">
    <property type="entry name" value="RNA POLYMERASE SIGMA FACTOR SIGV"/>
    <property type="match status" value="1"/>
</dbReference>
<gene>
    <name evidence="6" type="ORF">KCX82_16910</name>
</gene>
<dbReference type="InterPro" id="IPR036388">
    <property type="entry name" value="WH-like_DNA-bd_sf"/>
</dbReference>
<evidence type="ECO:0000256" key="4">
    <source>
        <dbReference type="ARBA" id="ARBA00023163"/>
    </source>
</evidence>
<organism evidence="6 7">
    <name type="scientific">Sinanaerobacter chloroacetimidivorans</name>
    <dbReference type="NCBI Taxonomy" id="2818044"/>
    <lineage>
        <taxon>Bacteria</taxon>
        <taxon>Bacillati</taxon>
        <taxon>Bacillota</taxon>
        <taxon>Clostridia</taxon>
        <taxon>Peptostreptococcales</taxon>
        <taxon>Anaerovoracaceae</taxon>
        <taxon>Sinanaerobacter</taxon>
    </lineage>
</organism>
<evidence type="ECO:0000256" key="2">
    <source>
        <dbReference type="ARBA" id="ARBA00023015"/>
    </source>
</evidence>
<evidence type="ECO:0000256" key="3">
    <source>
        <dbReference type="ARBA" id="ARBA00023082"/>
    </source>
</evidence>
<dbReference type="GO" id="GO:0006352">
    <property type="term" value="P:DNA-templated transcription initiation"/>
    <property type="evidence" value="ECO:0007669"/>
    <property type="project" value="InterPro"/>
</dbReference>
<dbReference type="RefSeq" id="WP_227019701.1">
    <property type="nucleotide sequence ID" value="NZ_JAGSND010000014.1"/>
</dbReference>
<dbReference type="AlphaFoldDB" id="A0A8J7W2A1"/>
<keyword evidence="2" id="KW-0805">Transcription regulation</keyword>
<reference evidence="6" key="1">
    <citation type="submission" date="2021-04" db="EMBL/GenBank/DDBJ databases">
        <title>Sinoanaerobacter chloroacetimidivorans sp. nov., an obligate anaerobic bacterium isolated from anaerobic sludge.</title>
        <authorList>
            <person name="Bao Y."/>
        </authorList>
    </citation>
    <scope>NUCLEOTIDE SEQUENCE</scope>
    <source>
        <strain evidence="6">BAD-6</strain>
    </source>
</reference>
<dbReference type="PANTHER" id="PTHR43133">
    <property type="entry name" value="RNA POLYMERASE ECF-TYPE SIGMA FACTO"/>
    <property type="match status" value="1"/>
</dbReference>
<reference evidence="6" key="2">
    <citation type="submission" date="2021-04" db="EMBL/GenBank/DDBJ databases">
        <authorList>
            <person name="Liu J."/>
        </authorList>
    </citation>
    <scope>NUCLEOTIDE SEQUENCE</scope>
    <source>
        <strain evidence="6">BAD-6</strain>
    </source>
</reference>